<organism evidence="3 4">
    <name type="scientific">Streptomyces durmitorensis</name>
    <dbReference type="NCBI Taxonomy" id="319947"/>
    <lineage>
        <taxon>Bacteria</taxon>
        <taxon>Bacillati</taxon>
        <taxon>Actinomycetota</taxon>
        <taxon>Actinomycetes</taxon>
        <taxon>Kitasatosporales</taxon>
        <taxon>Streptomycetaceae</taxon>
        <taxon>Streptomyces</taxon>
    </lineage>
</organism>
<evidence type="ECO:0000313" key="4">
    <source>
        <dbReference type="Proteomes" id="UP000829992"/>
    </source>
</evidence>
<reference evidence="3 4" key="1">
    <citation type="submission" date="2022-05" db="EMBL/GenBank/DDBJ databases">
        <authorList>
            <person name="Zhou X."/>
            <person name="Li K."/>
            <person name="Man Y."/>
        </authorList>
    </citation>
    <scope>NUCLEOTIDE SEQUENCE [LARGE SCALE GENOMIC DNA]</scope>
    <source>
        <strain evidence="3 4">MS405</strain>
    </source>
</reference>
<sequence>MHRPYHPYHPYRLYRSRPFRLAACAAALALSAACTTADGKDAPATDGADSVRAPKADAVFDYQLGGPYAPDDAVQAVSRDRSAEPAKGLYNVCYVNAFQTQPGDAITWWKKKHPDLLLKDDGGSLVVDDDWEEPLLDISTSAKRRELMDVVGPWIDGCAKSGFDAVEPDNLDSYERSDDLLKPEHAAAFAKLLAERAHSRGLAIAQKNTTDLLPERGRIGFDFAVVEECAAYKECGDFADAYDDKVFAVEYTRKDYGNACDAWGSRLSITLRDRDVSPKGAKGYVFAQC</sequence>
<evidence type="ECO:0000313" key="3">
    <source>
        <dbReference type="EMBL" id="UQT60449.1"/>
    </source>
</evidence>
<dbReference type="InterPro" id="IPR013785">
    <property type="entry name" value="Aldolase_TIM"/>
</dbReference>
<keyword evidence="1" id="KW-0732">Signal</keyword>
<keyword evidence="4" id="KW-1185">Reference proteome</keyword>
<protein>
    <submittedName>
        <fullName evidence="3">Endo alpha-1,4 polygalactosaminidase</fullName>
    </submittedName>
</protein>
<evidence type="ECO:0000259" key="2">
    <source>
        <dbReference type="Pfam" id="PF03537"/>
    </source>
</evidence>
<dbReference type="PANTHER" id="PTHR35273:SF2">
    <property type="entry name" value="ALPHA-GALACTOSIDASE"/>
    <property type="match status" value="1"/>
</dbReference>
<dbReference type="PANTHER" id="PTHR35273">
    <property type="entry name" value="ALPHA-1,4 POLYGALACTOSAMINIDASE, PUTATIVE (AFU_ORTHOLOGUE AFUA_3G07890)-RELATED"/>
    <property type="match status" value="1"/>
</dbReference>
<dbReference type="Proteomes" id="UP000829992">
    <property type="component" value="Chromosome"/>
</dbReference>
<dbReference type="SUPFAM" id="SSF51445">
    <property type="entry name" value="(Trans)glycosidases"/>
    <property type="match status" value="1"/>
</dbReference>
<dbReference type="PROSITE" id="PS51257">
    <property type="entry name" value="PROKAR_LIPOPROTEIN"/>
    <property type="match status" value="1"/>
</dbReference>
<gene>
    <name evidence="3" type="ORF">M4V62_38280</name>
</gene>
<dbReference type="Pfam" id="PF03537">
    <property type="entry name" value="Glyco_hydro_114"/>
    <property type="match status" value="1"/>
</dbReference>
<dbReference type="Gene3D" id="3.20.20.70">
    <property type="entry name" value="Aldolase class I"/>
    <property type="match status" value="1"/>
</dbReference>
<proteinExistence type="predicted"/>
<feature type="domain" description="Glycoside-hydrolase family GH114 TIM-barrel" evidence="2">
    <location>
        <begin position="60"/>
        <end position="276"/>
    </location>
</feature>
<evidence type="ECO:0000256" key="1">
    <source>
        <dbReference type="SAM" id="SignalP"/>
    </source>
</evidence>
<dbReference type="RefSeq" id="WP_249591783.1">
    <property type="nucleotide sequence ID" value="NZ_BAAAQL010000018.1"/>
</dbReference>
<dbReference type="EMBL" id="CP097289">
    <property type="protein sequence ID" value="UQT60449.1"/>
    <property type="molecule type" value="Genomic_DNA"/>
</dbReference>
<dbReference type="InterPro" id="IPR004352">
    <property type="entry name" value="GH114_TIM-barrel"/>
</dbReference>
<accession>A0ABY4Q482</accession>
<feature type="signal peptide" evidence="1">
    <location>
        <begin position="1"/>
        <end position="37"/>
    </location>
</feature>
<feature type="chain" id="PRO_5046643211" evidence="1">
    <location>
        <begin position="38"/>
        <end position="289"/>
    </location>
</feature>
<dbReference type="InterPro" id="IPR017853">
    <property type="entry name" value="GH"/>
</dbReference>
<name>A0ABY4Q482_9ACTN</name>